<keyword evidence="2" id="KW-1185">Reference proteome</keyword>
<evidence type="ECO:0000313" key="2">
    <source>
        <dbReference type="Proteomes" id="UP001163603"/>
    </source>
</evidence>
<reference evidence="2" key="1">
    <citation type="journal article" date="2023" name="G3 (Bethesda)">
        <title>Genome assembly and association tests identify interacting loci associated with vigor, precocity, and sex in interspecific pistachio rootstocks.</title>
        <authorList>
            <person name="Palmer W."/>
            <person name="Jacygrad E."/>
            <person name="Sagayaradj S."/>
            <person name="Cavanaugh K."/>
            <person name="Han R."/>
            <person name="Bertier L."/>
            <person name="Beede B."/>
            <person name="Kafkas S."/>
            <person name="Golino D."/>
            <person name="Preece J."/>
            <person name="Michelmore R."/>
        </authorList>
    </citation>
    <scope>NUCLEOTIDE SEQUENCE [LARGE SCALE GENOMIC DNA]</scope>
</reference>
<protein>
    <submittedName>
        <fullName evidence="1">Uncharacterized protein</fullName>
    </submittedName>
</protein>
<dbReference type="EMBL" id="CM047747">
    <property type="protein sequence ID" value="KAJ0018262.1"/>
    <property type="molecule type" value="Genomic_DNA"/>
</dbReference>
<gene>
    <name evidence="1" type="ORF">Pint_10539</name>
</gene>
<name>A0ACC0XKJ5_9ROSI</name>
<comment type="caution">
    <text evidence="1">The sequence shown here is derived from an EMBL/GenBank/DDBJ whole genome shotgun (WGS) entry which is preliminary data.</text>
</comment>
<organism evidence="1 2">
    <name type="scientific">Pistacia integerrima</name>
    <dbReference type="NCBI Taxonomy" id="434235"/>
    <lineage>
        <taxon>Eukaryota</taxon>
        <taxon>Viridiplantae</taxon>
        <taxon>Streptophyta</taxon>
        <taxon>Embryophyta</taxon>
        <taxon>Tracheophyta</taxon>
        <taxon>Spermatophyta</taxon>
        <taxon>Magnoliopsida</taxon>
        <taxon>eudicotyledons</taxon>
        <taxon>Gunneridae</taxon>
        <taxon>Pentapetalae</taxon>
        <taxon>rosids</taxon>
        <taxon>malvids</taxon>
        <taxon>Sapindales</taxon>
        <taxon>Anacardiaceae</taxon>
        <taxon>Pistacia</taxon>
    </lineage>
</organism>
<proteinExistence type="predicted"/>
<accession>A0ACC0XKJ5</accession>
<sequence length="66" mass="7103">MNLATRTGGKNVVQSGECPDNGHAKVAHQCIPNPAAGGGWNEGRPARKLIHSQQNVIARMQSCLYY</sequence>
<evidence type="ECO:0000313" key="1">
    <source>
        <dbReference type="EMBL" id="KAJ0018262.1"/>
    </source>
</evidence>
<dbReference type="Proteomes" id="UP001163603">
    <property type="component" value="Chromosome 12"/>
</dbReference>